<dbReference type="EMBL" id="KN846959">
    <property type="protein sequence ID" value="KIW67175.1"/>
    <property type="molecule type" value="Genomic_DNA"/>
</dbReference>
<name>A0A0D2FK87_9EURO</name>
<gene>
    <name evidence="2" type="ORF">PV04_06446</name>
</gene>
<reference evidence="2 3" key="1">
    <citation type="submission" date="2015-01" db="EMBL/GenBank/DDBJ databases">
        <title>The Genome Sequence of Capronia semiimmersa CBS27337.</title>
        <authorList>
            <consortium name="The Broad Institute Genomics Platform"/>
            <person name="Cuomo C."/>
            <person name="de Hoog S."/>
            <person name="Gorbushina A."/>
            <person name="Stielow B."/>
            <person name="Teixiera M."/>
            <person name="Abouelleil A."/>
            <person name="Chapman S.B."/>
            <person name="Priest M."/>
            <person name="Young S.K."/>
            <person name="Wortman J."/>
            <person name="Nusbaum C."/>
            <person name="Birren B."/>
        </authorList>
    </citation>
    <scope>NUCLEOTIDE SEQUENCE [LARGE SCALE GENOMIC DNA]</scope>
    <source>
        <strain evidence="2 3">CBS 27337</strain>
    </source>
</reference>
<evidence type="ECO:0008006" key="4">
    <source>
        <dbReference type="Google" id="ProtNLM"/>
    </source>
</evidence>
<dbReference type="HOGENOM" id="CLU_2454507_0_0_1"/>
<keyword evidence="3" id="KW-1185">Reference proteome</keyword>
<proteinExistence type="predicted"/>
<dbReference type="AlphaFoldDB" id="A0A0D2FK87"/>
<feature type="region of interest" description="Disordered" evidence="1">
    <location>
        <begin position="1"/>
        <end position="21"/>
    </location>
</feature>
<organism evidence="2 3">
    <name type="scientific">Phialophora macrospora</name>
    <dbReference type="NCBI Taxonomy" id="1851006"/>
    <lineage>
        <taxon>Eukaryota</taxon>
        <taxon>Fungi</taxon>
        <taxon>Dikarya</taxon>
        <taxon>Ascomycota</taxon>
        <taxon>Pezizomycotina</taxon>
        <taxon>Eurotiomycetes</taxon>
        <taxon>Chaetothyriomycetidae</taxon>
        <taxon>Chaetothyriales</taxon>
        <taxon>Herpotrichiellaceae</taxon>
        <taxon>Phialophora</taxon>
    </lineage>
</organism>
<dbReference type="Proteomes" id="UP000054266">
    <property type="component" value="Unassembled WGS sequence"/>
</dbReference>
<evidence type="ECO:0000256" key="1">
    <source>
        <dbReference type="SAM" id="MobiDB-lite"/>
    </source>
</evidence>
<sequence>MSADVNEGPGSASYTEAKLRAGEDADTRPTFVVCPSPVLPEWLKEIDRYFTGILNGHIFYGSERDEWSTRHQSMLLSPDLLQARGEIKP</sequence>
<evidence type="ECO:0000313" key="3">
    <source>
        <dbReference type="Proteomes" id="UP000054266"/>
    </source>
</evidence>
<evidence type="ECO:0000313" key="2">
    <source>
        <dbReference type="EMBL" id="KIW67175.1"/>
    </source>
</evidence>
<protein>
    <recommendedName>
        <fullName evidence="4">SNF2 N-terminal domain-containing protein</fullName>
    </recommendedName>
</protein>
<accession>A0A0D2FK87</accession>